<dbReference type="EMBL" id="KX268305">
    <property type="protein sequence ID" value="AQT24290.1"/>
    <property type="molecule type" value="Genomic_DNA"/>
</dbReference>
<organism evidence="1">
    <name type="scientific">Vibrio owensii</name>
    <dbReference type="NCBI Taxonomy" id="696485"/>
    <lineage>
        <taxon>Bacteria</taxon>
        <taxon>Pseudomonadati</taxon>
        <taxon>Pseudomonadota</taxon>
        <taxon>Gammaproteobacteria</taxon>
        <taxon>Vibrionales</taxon>
        <taxon>Vibrionaceae</taxon>
        <taxon>Vibrio</taxon>
    </lineage>
</organism>
<protein>
    <submittedName>
        <fullName evidence="1">Uncharacterized protein</fullName>
    </submittedName>
</protein>
<keyword evidence="1" id="KW-0614">Plasmid</keyword>
<reference evidence="1" key="1">
    <citation type="journal article" date="2017" name="Sci. Rep.">
        <title>Shrimp AHPND-causing plasmids encoding the PirAB toxins as mediated by pirAB-Tn903 are prevalent in various Vibrio species.</title>
        <authorList>
            <person name="Xiao J."/>
            <person name="Liu L."/>
            <person name="Ke Y."/>
            <person name="Li X."/>
            <person name="Liu Y."/>
            <person name="Pan Y."/>
            <person name="Yan S."/>
            <person name="Wang Y."/>
        </authorList>
    </citation>
    <scope>NUCLEOTIDE SEQUENCE</scope>
    <source>
        <strain evidence="1">SH14</strain>
        <plasmid evidence="1">pVHvo</plasmid>
    </source>
</reference>
<proteinExistence type="predicted"/>
<sequence length="58" mass="6469">MRVQHFNDLGETARLSVPRAKTSSKIRIVASYVERPALSASYPPPLSRLRGSLNDCKK</sequence>
<geneLocation type="plasmid" evidence="1">
    <name>pVHvo</name>
</geneLocation>
<dbReference type="AlphaFoldDB" id="A0A1S6KSE5"/>
<name>A0A1S6KSE5_9VIBR</name>
<accession>A0A1S6KSE5</accession>
<evidence type="ECO:0000313" key="1">
    <source>
        <dbReference type="EMBL" id="AQT24290.1"/>
    </source>
</evidence>